<dbReference type="OrthoDB" id="301415at2759"/>
<feature type="domain" description="VWFA" evidence="1">
    <location>
        <begin position="20"/>
        <end position="224"/>
    </location>
</feature>
<reference evidence="2" key="1">
    <citation type="journal article" date="2020" name="New Phytol.">
        <title>Comparative genomics reveals dynamic genome evolution in host specialist ectomycorrhizal fungi.</title>
        <authorList>
            <person name="Lofgren L.A."/>
            <person name="Nguyen N.H."/>
            <person name="Vilgalys R."/>
            <person name="Ruytinx J."/>
            <person name="Liao H.L."/>
            <person name="Branco S."/>
            <person name="Kuo A."/>
            <person name="LaButti K."/>
            <person name="Lipzen A."/>
            <person name="Andreopoulos W."/>
            <person name="Pangilinan J."/>
            <person name="Riley R."/>
            <person name="Hundley H."/>
            <person name="Na H."/>
            <person name="Barry K."/>
            <person name="Grigoriev I.V."/>
            <person name="Stajich J.E."/>
            <person name="Kennedy P.G."/>
        </authorList>
    </citation>
    <scope>NUCLEOTIDE SEQUENCE</scope>
    <source>
        <strain evidence="2">FC423</strain>
    </source>
</reference>
<proteinExistence type="predicted"/>
<gene>
    <name evidence="2" type="ORF">F5147DRAFT_775015</name>
</gene>
<evidence type="ECO:0000313" key="3">
    <source>
        <dbReference type="Proteomes" id="UP000823399"/>
    </source>
</evidence>
<dbReference type="SUPFAM" id="SSF53300">
    <property type="entry name" value="vWA-like"/>
    <property type="match status" value="1"/>
</dbReference>
<protein>
    <recommendedName>
        <fullName evidence="1">VWFA domain-containing protein</fullName>
    </recommendedName>
</protein>
<evidence type="ECO:0000259" key="1">
    <source>
        <dbReference type="PROSITE" id="PS50234"/>
    </source>
</evidence>
<name>A0A9P7F492_9AGAM</name>
<dbReference type="RefSeq" id="XP_041291512.1">
    <property type="nucleotide sequence ID" value="XM_041441660.1"/>
</dbReference>
<dbReference type="InterPro" id="IPR052969">
    <property type="entry name" value="Thr-specific_kinase-like"/>
</dbReference>
<dbReference type="GO" id="GO:0004674">
    <property type="term" value="F:protein serine/threonine kinase activity"/>
    <property type="evidence" value="ECO:0007669"/>
    <property type="project" value="TreeGrafter"/>
</dbReference>
<dbReference type="GO" id="GO:0005737">
    <property type="term" value="C:cytoplasm"/>
    <property type="evidence" value="ECO:0007669"/>
    <property type="project" value="TreeGrafter"/>
</dbReference>
<dbReference type="PROSITE" id="PS50234">
    <property type="entry name" value="VWFA"/>
    <property type="match status" value="1"/>
</dbReference>
<dbReference type="Proteomes" id="UP000823399">
    <property type="component" value="Unassembled WGS sequence"/>
</dbReference>
<dbReference type="GeneID" id="64703919"/>
<dbReference type="Gene3D" id="3.40.50.410">
    <property type="entry name" value="von Willebrand factor, type A domain"/>
    <property type="match status" value="1"/>
</dbReference>
<dbReference type="CDD" id="cd00198">
    <property type="entry name" value="vWFA"/>
    <property type="match status" value="1"/>
</dbReference>
<sequence length="365" mass="39524">MAYQSNPTSDEVHGTRAPLDIMFLQDATETQQPYIDAARNGITQICNTLLSGGKLAQQDLRFGLIAFRDHPPQEQSFILQEYPFTSDVESVTSNLASVTAEGGGDDPDCQSDALDAANRADWRDGAVKVVVMITDSPPHGIGEDGDGFPEGSPLQIDPLRVAASMGRAGITLYVIACEPTLSQNYKRARDFYQGLAKKTGGRVLNLNELSVLPTLIAGSALEAVDSEIYVAKHQAEVRSMANKENISASEISLRLHKNLVTAGIQHSTLVVDNVYHENFVAAGIQHSTHVVDDVHGQCAQGDQNVDIWFKAENLAEARNKIQQVGGILERCQAPGALAEQSAAVETQPISLYQVENFVQKCLVRV</sequence>
<dbReference type="SMART" id="SM00327">
    <property type="entry name" value="VWA"/>
    <property type="match status" value="1"/>
</dbReference>
<dbReference type="PANTHER" id="PTHR47763:SF1">
    <property type="entry name" value="DUF659 DOMAIN-CONTAINING PROTEIN"/>
    <property type="match status" value="1"/>
</dbReference>
<dbReference type="InterPro" id="IPR036465">
    <property type="entry name" value="vWFA_dom_sf"/>
</dbReference>
<comment type="caution">
    <text evidence="2">The sequence shown here is derived from an EMBL/GenBank/DDBJ whole genome shotgun (WGS) entry which is preliminary data.</text>
</comment>
<dbReference type="Pfam" id="PF00092">
    <property type="entry name" value="VWA"/>
    <property type="match status" value="1"/>
</dbReference>
<dbReference type="PANTHER" id="PTHR47763">
    <property type="entry name" value="ALPHA-PROTEIN KINASE VWKA"/>
    <property type="match status" value="1"/>
</dbReference>
<evidence type="ECO:0000313" key="2">
    <source>
        <dbReference type="EMBL" id="KAG2106202.1"/>
    </source>
</evidence>
<dbReference type="AlphaFoldDB" id="A0A9P7F492"/>
<organism evidence="2 3">
    <name type="scientific">Suillus discolor</name>
    <dbReference type="NCBI Taxonomy" id="1912936"/>
    <lineage>
        <taxon>Eukaryota</taxon>
        <taxon>Fungi</taxon>
        <taxon>Dikarya</taxon>
        <taxon>Basidiomycota</taxon>
        <taxon>Agaricomycotina</taxon>
        <taxon>Agaricomycetes</taxon>
        <taxon>Agaricomycetidae</taxon>
        <taxon>Boletales</taxon>
        <taxon>Suillineae</taxon>
        <taxon>Suillaceae</taxon>
        <taxon>Suillus</taxon>
    </lineage>
</organism>
<accession>A0A9P7F492</accession>
<dbReference type="EMBL" id="JABBWM010000036">
    <property type="protein sequence ID" value="KAG2106202.1"/>
    <property type="molecule type" value="Genomic_DNA"/>
</dbReference>
<keyword evidence="3" id="KW-1185">Reference proteome</keyword>
<dbReference type="InterPro" id="IPR002035">
    <property type="entry name" value="VWF_A"/>
</dbReference>